<keyword evidence="6" id="KW-0969">Cilium</keyword>
<protein>
    <recommendedName>
        <fullName evidence="3 5">Flagellar hook-basal body complex protein FliE</fullName>
    </recommendedName>
</protein>
<comment type="caution">
    <text evidence="6">The sequence shown here is derived from an EMBL/GenBank/DDBJ whole genome shotgun (WGS) entry which is preliminary data.</text>
</comment>
<sequence>MNIEAIEAINSLSHSQRHQAKTASSFDTIMGQISTLDQQYKTAESSALNMASGEIENLHQVMQQLDKATRNLNLAIQVRNKCIEGLQEIMRLQV</sequence>
<dbReference type="Proteomes" id="UP000690515">
    <property type="component" value="Unassembled WGS sequence"/>
</dbReference>
<dbReference type="PANTHER" id="PTHR34653:SF1">
    <property type="entry name" value="FLAGELLAR HOOK-BASAL BODY COMPLEX PROTEIN FLIE"/>
    <property type="match status" value="1"/>
</dbReference>
<evidence type="ECO:0000256" key="4">
    <source>
        <dbReference type="ARBA" id="ARBA00023143"/>
    </source>
</evidence>
<evidence type="ECO:0000313" key="7">
    <source>
        <dbReference type="Proteomes" id="UP000690515"/>
    </source>
</evidence>
<accession>A0ABS5ZCS6</accession>
<keyword evidence="4 5" id="KW-0975">Bacterial flagellum</keyword>
<comment type="subcellular location">
    <subcellularLocation>
        <location evidence="1 5">Bacterial flagellum basal body</location>
    </subcellularLocation>
</comment>
<evidence type="ECO:0000256" key="2">
    <source>
        <dbReference type="ARBA" id="ARBA00009272"/>
    </source>
</evidence>
<evidence type="ECO:0000256" key="1">
    <source>
        <dbReference type="ARBA" id="ARBA00004117"/>
    </source>
</evidence>
<dbReference type="EMBL" id="JAGSOY010000023">
    <property type="protein sequence ID" value="MBU2711658.1"/>
    <property type="molecule type" value="Genomic_DNA"/>
</dbReference>
<name>A0ABS5ZCS6_9GAMM</name>
<keyword evidence="6" id="KW-0966">Cell projection</keyword>
<keyword evidence="6" id="KW-0282">Flagellum</keyword>
<proteinExistence type="inferred from homology"/>
<gene>
    <name evidence="5" type="primary">fliE</name>
    <name evidence="6" type="ORF">KCG35_11365</name>
</gene>
<evidence type="ECO:0000256" key="5">
    <source>
        <dbReference type="HAMAP-Rule" id="MF_00724"/>
    </source>
</evidence>
<keyword evidence="7" id="KW-1185">Reference proteome</keyword>
<dbReference type="InterPro" id="IPR001624">
    <property type="entry name" value="FliE"/>
</dbReference>
<dbReference type="RefSeq" id="WP_215819817.1">
    <property type="nucleotide sequence ID" value="NZ_JAGSOY010000023.1"/>
</dbReference>
<organism evidence="6 7">
    <name type="scientific">Zooshikella harenae</name>
    <dbReference type="NCBI Taxonomy" id="2827238"/>
    <lineage>
        <taxon>Bacteria</taxon>
        <taxon>Pseudomonadati</taxon>
        <taxon>Pseudomonadota</taxon>
        <taxon>Gammaproteobacteria</taxon>
        <taxon>Oceanospirillales</taxon>
        <taxon>Zooshikellaceae</taxon>
        <taxon>Zooshikella</taxon>
    </lineage>
</organism>
<comment type="similarity">
    <text evidence="2 5">Belongs to the FliE family.</text>
</comment>
<evidence type="ECO:0000313" key="6">
    <source>
        <dbReference type="EMBL" id="MBU2711658.1"/>
    </source>
</evidence>
<dbReference type="PANTHER" id="PTHR34653">
    <property type="match status" value="1"/>
</dbReference>
<reference evidence="6 7" key="1">
    <citation type="submission" date="2021-04" db="EMBL/GenBank/DDBJ databases">
        <authorList>
            <person name="Pira H."/>
            <person name="Risdian C."/>
            <person name="Wink J."/>
        </authorList>
    </citation>
    <scope>NUCLEOTIDE SEQUENCE [LARGE SCALE GENOMIC DNA]</scope>
    <source>
        <strain evidence="6 7">WH53</strain>
    </source>
</reference>
<dbReference type="Pfam" id="PF02049">
    <property type="entry name" value="FliE"/>
    <property type="match status" value="1"/>
</dbReference>
<evidence type="ECO:0000256" key="3">
    <source>
        <dbReference type="ARBA" id="ARBA00018024"/>
    </source>
</evidence>
<dbReference type="HAMAP" id="MF_00724">
    <property type="entry name" value="FliE"/>
    <property type="match status" value="1"/>
</dbReference>